<keyword evidence="1" id="KW-0175">Coiled coil</keyword>
<organism evidence="2 3">
    <name type="scientific">Gigaspora margarita</name>
    <dbReference type="NCBI Taxonomy" id="4874"/>
    <lineage>
        <taxon>Eukaryota</taxon>
        <taxon>Fungi</taxon>
        <taxon>Fungi incertae sedis</taxon>
        <taxon>Mucoromycota</taxon>
        <taxon>Glomeromycotina</taxon>
        <taxon>Glomeromycetes</taxon>
        <taxon>Diversisporales</taxon>
        <taxon>Gigasporaceae</taxon>
        <taxon>Gigaspora</taxon>
    </lineage>
</organism>
<gene>
    <name evidence="2" type="ORF">GMARGA_LOCUS8244</name>
</gene>
<comment type="caution">
    <text evidence="2">The sequence shown here is derived from an EMBL/GenBank/DDBJ whole genome shotgun (WGS) entry which is preliminary data.</text>
</comment>
<proteinExistence type="predicted"/>
<sequence length="262" mass="29895">MANTQFKVGILQEQNSKLIAEIAELRKENAKLKQIIEENEKHNVRVKELEQKNIELKTRLAILEQRKEKKSISTEDVSHSLVKSNNTLKQIVLYCGDTPVSDITDDILNSDDTSEQVVLQNKDAPTSDISNNISNSDEYLSRVSNSYSTELLAELAQPICVKPKSSKDKEIDDFWLKDIVNREKKLQHKSLTENSSKEDTYMSNIKSSISPEQKKEQDLIQEISTFIKDQSQATKISVNNSPKMFAKNHPDLSHNVIDYFPD</sequence>
<dbReference type="Proteomes" id="UP000789901">
    <property type="component" value="Unassembled WGS sequence"/>
</dbReference>
<evidence type="ECO:0000313" key="3">
    <source>
        <dbReference type="Proteomes" id="UP000789901"/>
    </source>
</evidence>
<dbReference type="EMBL" id="CAJVQB010004183">
    <property type="protein sequence ID" value="CAG8629223.1"/>
    <property type="molecule type" value="Genomic_DNA"/>
</dbReference>
<evidence type="ECO:0000256" key="1">
    <source>
        <dbReference type="SAM" id="Coils"/>
    </source>
</evidence>
<accession>A0ABN7ULX0</accession>
<protein>
    <submittedName>
        <fullName evidence="2">41542_t:CDS:1</fullName>
    </submittedName>
</protein>
<keyword evidence="3" id="KW-1185">Reference proteome</keyword>
<feature type="coiled-coil region" evidence="1">
    <location>
        <begin position="8"/>
        <end position="66"/>
    </location>
</feature>
<evidence type="ECO:0000313" key="2">
    <source>
        <dbReference type="EMBL" id="CAG8629223.1"/>
    </source>
</evidence>
<reference evidence="2 3" key="1">
    <citation type="submission" date="2021-06" db="EMBL/GenBank/DDBJ databases">
        <authorList>
            <person name="Kallberg Y."/>
            <person name="Tangrot J."/>
            <person name="Rosling A."/>
        </authorList>
    </citation>
    <scope>NUCLEOTIDE SEQUENCE [LARGE SCALE GENOMIC DNA]</scope>
    <source>
        <strain evidence="2 3">120-4 pot B 10/14</strain>
    </source>
</reference>
<name>A0ABN7ULX0_GIGMA</name>